<dbReference type="Proteomes" id="UP000319663">
    <property type="component" value="Unassembled WGS sequence"/>
</dbReference>
<evidence type="ECO:0000256" key="4">
    <source>
        <dbReference type="ARBA" id="ARBA00022516"/>
    </source>
</evidence>
<comment type="cofactor">
    <cofactor evidence="1">
        <name>heme</name>
        <dbReference type="ChEBI" id="CHEBI:30413"/>
    </cofactor>
</comment>
<evidence type="ECO:0000256" key="3">
    <source>
        <dbReference type="ARBA" id="ARBA00010617"/>
    </source>
</evidence>
<dbReference type="OrthoDB" id="3366823at2759"/>
<dbReference type="EMBL" id="VIFY01000037">
    <property type="protein sequence ID" value="TQB73995.1"/>
    <property type="molecule type" value="Genomic_DNA"/>
</dbReference>
<evidence type="ECO:0000313" key="9">
    <source>
        <dbReference type="Proteomes" id="UP000319663"/>
    </source>
</evidence>
<keyword evidence="6" id="KW-0560">Oxidoreductase</keyword>
<comment type="subcellular location">
    <subcellularLocation>
        <location evidence="2">Endoplasmic reticulum membrane</location>
        <topology evidence="2">Single-pass membrane protein</topology>
    </subcellularLocation>
</comment>
<keyword evidence="9" id="KW-1185">Reference proteome</keyword>
<sequence length="580" mass="65305">MEEYASPPSSPSSSDLAQTVRNSYDHLPELTWRTFIAVIVFSCIVTRITTGLQSRRRKPSNEEPQSVKIVPYWLPWIGHGLSLTWDHVTSVCKARNSAKESVFGLLMGGVRQNVVVSPSITKTILSSPDASSAAVTAYVIENVFGDTGAIHRLKPEDSRAFHETAIMREPFITKALTAELGLIERETPNLVTFCRSIVDQAPWERASQVTVDDYDTEVRTCEANLFSLVKDFIGYLSVSLFMGSAFTESFFSQLEDLWTMENRIISLLTGAPRWLPSPGVSAAHPARRRLLEVFSAFHQAFIAWDDGRDPGMELRDLEDVSEPIKERIRISRKLGLSSGASAPGHLSQFWALLRNTPKVVFWNLLHIYADPKLLEDIRKEISPYAKATRVSREETGFPFQEPPKLSIDLKGIIECCPLFKACYYETIRLESAGVSFRKLTSDLNLTESDKDAAIDGLTSPRTYRLQKGDYIAISHGAHQKDDRYFHNPGQYDPQRFIHRDSETGETKVDSRTITPFHDNIFEGKGQHFAEREIFAFTAAILSLWDIEPVGEKGWKIPGPKSSVGTFLPLNDVRVKMKMRV</sequence>
<comment type="caution">
    <text evidence="8">The sequence shown here is derived from an EMBL/GenBank/DDBJ whole genome shotgun (WGS) entry which is preliminary data.</text>
</comment>
<evidence type="ECO:0000256" key="2">
    <source>
        <dbReference type="ARBA" id="ARBA00004389"/>
    </source>
</evidence>
<dbReference type="GO" id="GO:0020037">
    <property type="term" value="F:heme binding"/>
    <property type="evidence" value="ECO:0007669"/>
    <property type="project" value="InterPro"/>
</dbReference>
<dbReference type="AlphaFoldDB" id="A0A507QWL1"/>
<keyword evidence="5" id="KW-0479">Metal-binding</keyword>
<accession>A0A507QWL1</accession>
<reference evidence="8 9" key="1">
    <citation type="submission" date="2019-06" db="EMBL/GenBank/DDBJ databases">
        <title>Wine fermentation using esterase from Monascus purpureus.</title>
        <authorList>
            <person name="Geng C."/>
            <person name="Zhang Y."/>
        </authorList>
    </citation>
    <scope>NUCLEOTIDE SEQUENCE [LARGE SCALE GENOMIC DNA]</scope>
    <source>
        <strain evidence="8">HQ1</strain>
    </source>
</reference>
<dbReference type="InterPro" id="IPR002403">
    <property type="entry name" value="Cyt_P450_E_grp-IV"/>
</dbReference>
<dbReference type="GO" id="GO:0004497">
    <property type="term" value="F:monooxygenase activity"/>
    <property type="evidence" value="ECO:0007669"/>
    <property type="project" value="InterPro"/>
</dbReference>
<keyword evidence="4" id="KW-0443">Lipid metabolism</keyword>
<evidence type="ECO:0000256" key="6">
    <source>
        <dbReference type="ARBA" id="ARBA00023002"/>
    </source>
</evidence>
<keyword evidence="7" id="KW-0408">Iron</keyword>
<protein>
    <recommendedName>
        <fullName evidence="10">Cytochrome P450</fullName>
    </recommendedName>
</protein>
<evidence type="ECO:0000256" key="7">
    <source>
        <dbReference type="ARBA" id="ARBA00023004"/>
    </source>
</evidence>
<dbReference type="STRING" id="5098.A0A507QWL1"/>
<evidence type="ECO:0000256" key="1">
    <source>
        <dbReference type="ARBA" id="ARBA00001971"/>
    </source>
</evidence>
<evidence type="ECO:0000313" key="8">
    <source>
        <dbReference type="EMBL" id="TQB73995.1"/>
    </source>
</evidence>
<dbReference type="Pfam" id="PF00067">
    <property type="entry name" value="p450"/>
    <property type="match status" value="1"/>
</dbReference>
<dbReference type="InterPro" id="IPR001128">
    <property type="entry name" value="Cyt_P450"/>
</dbReference>
<organism evidence="8 9">
    <name type="scientific">Monascus purpureus</name>
    <name type="common">Red mold</name>
    <name type="synonym">Monascus anka</name>
    <dbReference type="NCBI Taxonomy" id="5098"/>
    <lineage>
        <taxon>Eukaryota</taxon>
        <taxon>Fungi</taxon>
        <taxon>Dikarya</taxon>
        <taxon>Ascomycota</taxon>
        <taxon>Pezizomycotina</taxon>
        <taxon>Eurotiomycetes</taxon>
        <taxon>Eurotiomycetidae</taxon>
        <taxon>Eurotiales</taxon>
        <taxon>Aspergillaceae</taxon>
        <taxon>Monascus</taxon>
    </lineage>
</organism>
<name>A0A507QWL1_MONPU</name>
<evidence type="ECO:0008006" key="10">
    <source>
        <dbReference type="Google" id="ProtNLM"/>
    </source>
</evidence>
<dbReference type="PANTHER" id="PTHR24306">
    <property type="match status" value="1"/>
</dbReference>
<dbReference type="GO" id="GO:0005789">
    <property type="term" value="C:endoplasmic reticulum membrane"/>
    <property type="evidence" value="ECO:0007669"/>
    <property type="project" value="UniProtKB-SubCell"/>
</dbReference>
<keyword evidence="4" id="KW-0444">Lipid biosynthesis</keyword>
<evidence type="ECO:0000256" key="5">
    <source>
        <dbReference type="ARBA" id="ARBA00022723"/>
    </source>
</evidence>
<comment type="similarity">
    <text evidence="3">Belongs to the cytochrome P450 family.</text>
</comment>
<dbReference type="GO" id="GO:0005506">
    <property type="term" value="F:iron ion binding"/>
    <property type="evidence" value="ECO:0007669"/>
    <property type="project" value="InterPro"/>
</dbReference>
<dbReference type="PANTHER" id="PTHR24306:SF7">
    <property type="entry name" value="AHBB"/>
    <property type="match status" value="1"/>
</dbReference>
<dbReference type="GO" id="GO:0016705">
    <property type="term" value="F:oxidoreductase activity, acting on paired donors, with incorporation or reduction of molecular oxygen"/>
    <property type="evidence" value="ECO:0007669"/>
    <property type="project" value="InterPro"/>
</dbReference>
<dbReference type="InterPro" id="IPR036396">
    <property type="entry name" value="Cyt_P450_sf"/>
</dbReference>
<proteinExistence type="inferred from homology"/>
<dbReference type="Gene3D" id="1.10.630.10">
    <property type="entry name" value="Cytochrome P450"/>
    <property type="match status" value="1"/>
</dbReference>
<gene>
    <name evidence="8" type="ORF">MPDQ_005326</name>
</gene>
<dbReference type="PRINTS" id="PR00465">
    <property type="entry name" value="EP450IV"/>
</dbReference>
<dbReference type="SUPFAM" id="SSF48264">
    <property type="entry name" value="Cytochrome P450"/>
    <property type="match status" value="1"/>
</dbReference>